<keyword evidence="3 7" id="KW-0812">Transmembrane</keyword>
<dbReference type="InterPro" id="IPR001734">
    <property type="entry name" value="Na/solute_symporter"/>
</dbReference>
<dbReference type="NCBIfam" id="TIGR00813">
    <property type="entry name" value="sss"/>
    <property type="match status" value="1"/>
</dbReference>
<name>A0A2N3YI36_9MICO</name>
<dbReference type="EMBL" id="PJNE01000001">
    <property type="protein sequence ID" value="PKW26500.1"/>
    <property type="molecule type" value="Genomic_DNA"/>
</dbReference>
<accession>A0A2N3YI36</accession>
<dbReference type="InterPro" id="IPR038377">
    <property type="entry name" value="Na/Glc_symporter_sf"/>
</dbReference>
<feature type="transmembrane region" description="Helical" evidence="7">
    <location>
        <begin position="31"/>
        <end position="50"/>
    </location>
</feature>
<dbReference type="PROSITE" id="PS50283">
    <property type="entry name" value="NA_SOLUT_SYMP_3"/>
    <property type="match status" value="1"/>
</dbReference>
<feature type="transmembrane region" description="Helical" evidence="7">
    <location>
        <begin position="322"/>
        <end position="343"/>
    </location>
</feature>
<dbReference type="GO" id="GO:0005412">
    <property type="term" value="F:D-glucose:sodium symporter activity"/>
    <property type="evidence" value="ECO:0007669"/>
    <property type="project" value="TreeGrafter"/>
</dbReference>
<dbReference type="AlphaFoldDB" id="A0A2N3YI36"/>
<reference evidence="8 9" key="1">
    <citation type="submission" date="2017-12" db="EMBL/GenBank/DDBJ databases">
        <title>Sequencing the genomes of 1000 Actinobacteria strains.</title>
        <authorList>
            <person name="Klenk H.-P."/>
        </authorList>
    </citation>
    <scope>NUCLEOTIDE SEQUENCE [LARGE SCALE GENOMIC DNA]</scope>
    <source>
        <strain evidence="8 9">DSM 12806</strain>
    </source>
</reference>
<feature type="transmembrane region" description="Helical" evidence="7">
    <location>
        <begin position="145"/>
        <end position="167"/>
    </location>
</feature>
<protein>
    <submittedName>
        <fullName evidence="8">SSS family solute:Na+ symporter</fullName>
    </submittedName>
</protein>
<feature type="transmembrane region" description="Helical" evidence="7">
    <location>
        <begin position="271"/>
        <end position="292"/>
    </location>
</feature>
<evidence type="ECO:0000256" key="1">
    <source>
        <dbReference type="ARBA" id="ARBA00004141"/>
    </source>
</evidence>
<comment type="subcellular location">
    <subcellularLocation>
        <location evidence="1">Membrane</location>
        <topology evidence="1">Multi-pass membrane protein</topology>
    </subcellularLocation>
</comment>
<feature type="transmembrane region" description="Helical" evidence="7">
    <location>
        <begin position="378"/>
        <end position="405"/>
    </location>
</feature>
<feature type="transmembrane region" description="Helical" evidence="7">
    <location>
        <begin position="206"/>
        <end position="224"/>
    </location>
</feature>
<keyword evidence="5 7" id="KW-0472">Membrane</keyword>
<evidence type="ECO:0000313" key="9">
    <source>
        <dbReference type="Proteomes" id="UP000233781"/>
    </source>
</evidence>
<gene>
    <name evidence="8" type="ORF">ATL31_1312</name>
</gene>
<feature type="transmembrane region" description="Helical" evidence="7">
    <location>
        <begin position="426"/>
        <end position="448"/>
    </location>
</feature>
<evidence type="ECO:0000313" key="8">
    <source>
        <dbReference type="EMBL" id="PKW26500.1"/>
    </source>
</evidence>
<feature type="transmembrane region" description="Helical" evidence="7">
    <location>
        <begin position="103"/>
        <end position="124"/>
    </location>
</feature>
<evidence type="ECO:0000256" key="7">
    <source>
        <dbReference type="SAM" id="Phobius"/>
    </source>
</evidence>
<comment type="caution">
    <text evidence="8">The sequence shown here is derived from an EMBL/GenBank/DDBJ whole genome shotgun (WGS) entry which is preliminary data.</text>
</comment>
<dbReference type="CDD" id="cd11478">
    <property type="entry name" value="SLC5sbd_u2"/>
    <property type="match status" value="1"/>
</dbReference>
<keyword evidence="4 7" id="KW-1133">Transmembrane helix</keyword>
<comment type="similarity">
    <text evidence="2 6">Belongs to the sodium:solute symporter (SSF) (TC 2.A.21) family.</text>
</comment>
<feature type="transmembrane region" description="Helical" evidence="7">
    <location>
        <begin position="173"/>
        <end position="194"/>
    </location>
</feature>
<proteinExistence type="inferred from homology"/>
<feature type="transmembrane region" description="Helical" evidence="7">
    <location>
        <begin position="579"/>
        <end position="596"/>
    </location>
</feature>
<evidence type="ECO:0000256" key="5">
    <source>
        <dbReference type="ARBA" id="ARBA00023136"/>
    </source>
</evidence>
<feature type="transmembrane region" description="Helical" evidence="7">
    <location>
        <begin position="454"/>
        <end position="475"/>
    </location>
</feature>
<feature type="transmembrane region" description="Helical" evidence="7">
    <location>
        <begin position="521"/>
        <end position="542"/>
    </location>
</feature>
<organism evidence="8 9">
    <name type="scientific">Phycicoccus duodecadis</name>
    <dbReference type="NCBI Taxonomy" id="173053"/>
    <lineage>
        <taxon>Bacteria</taxon>
        <taxon>Bacillati</taxon>
        <taxon>Actinomycetota</taxon>
        <taxon>Actinomycetes</taxon>
        <taxon>Micrococcales</taxon>
        <taxon>Intrasporangiaceae</taxon>
        <taxon>Phycicoccus</taxon>
    </lineage>
</organism>
<evidence type="ECO:0000256" key="3">
    <source>
        <dbReference type="ARBA" id="ARBA00022692"/>
    </source>
</evidence>
<sequence length="597" mass="63166">MDVVGAAAHAIVTGTVGMVPAADTLIDASPVDYLILAVYFVFVLGIGLLARRSVSDSIDFFLSGRSLPAWVTGLAFISANLGAVEIMGMSANGAQFGIATVHYFWVGAIPAMLFLGIVMMPFYYGSKVRSVPEFMLRRFDKRAHLVNAISFAVAQLLIAGVNLYLLGSIVHALLGWPLWLALIVAALIVLSYITLGGLSAAIYNEVLQFFVIVASLLPLVVIGLNRVGGWGGLEAKITAAAAKAPASAGVPPAEQQLNSWPGQALTGFDSGFWSVVGIVFGLGFVLSFGYWTTNFVEVQRAMASDSISAARKTPVIGAFPKMFVPFLTIVPGMIAAVLVPEIVSLKNGGSPPGGASGQGVAFNDSLLYLMRDVLPNGLLGLALTGLLAAFMAGMAANISAFNTVFSYDLWERYIRKDRSDDYYLRIGRLATLGATVIAIFTAIIASSFSNIMNYLQTLFGFFNAPLFATFILGMFWKRMTPAAGWTGLVSGTLSAVAVAFLSQDAFGSASLGVIPLGGQGAAFVAASTAFVVDIAVSVAVTYRTAPKPVEELVGLVYSETPLEARTDPHEAGYPWYRRTVPLAGLALVMVIVLNILF</sequence>
<evidence type="ECO:0000256" key="2">
    <source>
        <dbReference type="ARBA" id="ARBA00006434"/>
    </source>
</evidence>
<dbReference type="Gene3D" id="1.20.1730.10">
    <property type="entry name" value="Sodium/glucose cotransporter"/>
    <property type="match status" value="1"/>
</dbReference>
<evidence type="ECO:0000256" key="6">
    <source>
        <dbReference type="RuleBase" id="RU362091"/>
    </source>
</evidence>
<keyword evidence="9" id="KW-1185">Reference proteome</keyword>
<dbReference type="PANTHER" id="PTHR11819">
    <property type="entry name" value="SOLUTE CARRIER FAMILY 5"/>
    <property type="match status" value="1"/>
</dbReference>
<evidence type="ECO:0000256" key="4">
    <source>
        <dbReference type="ARBA" id="ARBA00022989"/>
    </source>
</evidence>
<feature type="transmembrane region" description="Helical" evidence="7">
    <location>
        <begin position="482"/>
        <end position="501"/>
    </location>
</feature>
<feature type="transmembrane region" description="Helical" evidence="7">
    <location>
        <begin position="70"/>
        <end position="91"/>
    </location>
</feature>
<dbReference type="Proteomes" id="UP000233781">
    <property type="component" value="Unassembled WGS sequence"/>
</dbReference>
<dbReference type="PANTHER" id="PTHR11819:SF195">
    <property type="entry name" value="SODIUM_GLUCOSE COTRANSPORTER 4"/>
    <property type="match status" value="1"/>
</dbReference>
<dbReference type="GO" id="GO:0005886">
    <property type="term" value="C:plasma membrane"/>
    <property type="evidence" value="ECO:0007669"/>
    <property type="project" value="TreeGrafter"/>
</dbReference>
<dbReference type="Pfam" id="PF00474">
    <property type="entry name" value="SSF"/>
    <property type="match status" value="1"/>
</dbReference>